<dbReference type="Proteomes" id="UP000190834">
    <property type="component" value="Unassembled WGS sequence"/>
</dbReference>
<evidence type="ECO:0000259" key="1">
    <source>
        <dbReference type="Pfam" id="PF01764"/>
    </source>
</evidence>
<dbReference type="SUPFAM" id="SSF53474">
    <property type="entry name" value="alpha/beta-Hydrolases"/>
    <property type="match status" value="1"/>
</dbReference>
<dbReference type="STRING" id="1123491.SAMN02745782_00035"/>
<feature type="domain" description="Fungal lipase-type" evidence="1">
    <location>
        <begin position="73"/>
        <end position="203"/>
    </location>
</feature>
<dbReference type="OrthoDB" id="5522031at2"/>
<organism evidence="2 3">
    <name type="scientific">Vibrio cincinnatiensis DSM 19608</name>
    <dbReference type="NCBI Taxonomy" id="1123491"/>
    <lineage>
        <taxon>Bacteria</taxon>
        <taxon>Pseudomonadati</taxon>
        <taxon>Pseudomonadota</taxon>
        <taxon>Gammaproteobacteria</taxon>
        <taxon>Vibrionales</taxon>
        <taxon>Vibrionaceae</taxon>
        <taxon>Vibrio</taxon>
    </lineage>
</organism>
<keyword evidence="3" id="KW-1185">Reference proteome</keyword>
<gene>
    <name evidence="2" type="ORF">SAMN02745782_00035</name>
</gene>
<dbReference type="GeneID" id="70583872"/>
<dbReference type="Pfam" id="PF01764">
    <property type="entry name" value="Lipase_3"/>
    <property type="match status" value="1"/>
</dbReference>
<dbReference type="InterPro" id="IPR051218">
    <property type="entry name" value="Sec_MonoDiacylglyc_Lipase"/>
</dbReference>
<dbReference type="InterPro" id="IPR002921">
    <property type="entry name" value="Fungal_lipase-type"/>
</dbReference>
<protein>
    <submittedName>
        <fullName evidence="2">Lipase (Class 3)</fullName>
    </submittedName>
</protein>
<dbReference type="PANTHER" id="PTHR45856:SF24">
    <property type="entry name" value="FUNGAL LIPASE-LIKE DOMAIN-CONTAINING PROTEIN"/>
    <property type="match status" value="1"/>
</dbReference>
<evidence type="ECO:0000313" key="2">
    <source>
        <dbReference type="EMBL" id="SJZ38043.1"/>
    </source>
</evidence>
<proteinExistence type="predicted"/>
<reference evidence="3" key="1">
    <citation type="submission" date="2017-02" db="EMBL/GenBank/DDBJ databases">
        <authorList>
            <person name="Varghese N."/>
            <person name="Submissions S."/>
        </authorList>
    </citation>
    <scope>NUCLEOTIDE SEQUENCE [LARGE SCALE GENOMIC DNA]</scope>
    <source>
        <strain evidence="3">DSM 19608</strain>
    </source>
</reference>
<sequence length="378" mass="41167">MNEISPKQASYLAVTAYSIKQNLKDLEVPLALRNDFSFKDMITGTSGGFFFRPETGFALLGKGKSQRYKHDLVLAFRGTAALADGITNLTCSGKGTDTGEIVHSGFQSTFYSMRKGLTRFLRDNPITSNGTIHCVGHSLGGALATLVANWIAASPEFKGKVNLYTFGSPRVGLKSFSLNSSSRISMHFRCVNGADPVTKVPVWPFYHVPYDGSEYILNRAQGLLPSTHFMSEYSSHAKTSTWDNLGFQKANSAFKRVVLNYENRLQAKPSADWADKISAAILTLLVDGGSAASVFALQSVGAGIATIYDALARSIVKISELSGEFAERVKGLLGHMLVFAGKGAHISIKFTYSFIRWVFELVLNKLNKAVKAALKTTF</sequence>
<dbReference type="GO" id="GO:0006629">
    <property type="term" value="P:lipid metabolic process"/>
    <property type="evidence" value="ECO:0007669"/>
    <property type="project" value="InterPro"/>
</dbReference>
<dbReference type="Gene3D" id="3.40.50.1820">
    <property type="entry name" value="alpha/beta hydrolase"/>
    <property type="match status" value="1"/>
</dbReference>
<dbReference type="CDD" id="cd00519">
    <property type="entry name" value="Lipase_3"/>
    <property type="match status" value="1"/>
</dbReference>
<accession>A0A1T4K6T7</accession>
<dbReference type="EMBL" id="FUXB01000001">
    <property type="protein sequence ID" value="SJZ38043.1"/>
    <property type="molecule type" value="Genomic_DNA"/>
</dbReference>
<dbReference type="AlphaFoldDB" id="A0A1T4K6T7"/>
<evidence type="ECO:0000313" key="3">
    <source>
        <dbReference type="Proteomes" id="UP000190834"/>
    </source>
</evidence>
<dbReference type="RefSeq" id="WP_078924453.1">
    <property type="nucleotide sequence ID" value="NZ_FUXB01000001.1"/>
</dbReference>
<dbReference type="InterPro" id="IPR029058">
    <property type="entry name" value="AB_hydrolase_fold"/>
</dbReference>
<dbReference type="PANTHER" id="PTHR45856">
    <property type="entry name" value="ALPHA/BETA-HYDROLASES SUPERFAMILY PROTEIN"/>
    <property type="match status" value="1"/>
</dbReference>
<name>A0A1T4K6T7_VIBCI</name>